<dbReference type="RefSeq" id="WP_344997509.1">
    <property type="nucleotide sequence ID" value="NZ_BAABFR010000049.1"/>
</dbReference>
<gene>
    <name evidence="3" type="ORF">GCM10023147_30790</name>
</gene>
<dbReference type="InterPro" id="IPR043144">
    <property type="entry name" value="Mal/L-sulf/L-lact_DH-like_ah"/>
</dbReference>
<reference evidence="4" key="1">
    <citation type="journal article" date="2019" name="Int. J. Syst. Evol. Microbiol.">
        <title>The Global Catalogue of Microorganisms (GCM) 10K type strain sequencing project: providing services to taxonomists for standard genome sequencing and annotation.</title>
        <authorList>
            <consortium name="The Broad Institute Genomics Platform"/>
            <consortium name="The Broad Institute Genome Sequencing Center for Infectious Disease"/>
            <person name="Wu L."/>
            <person name="Ma J."/>
        </authorList>
    </citation>
    <scope>NUCLEOTIDE SEQUENCE [LARGE SCALE GENOMIC DNA]</scope>
    <source>
        <strain evidence="4">JCM 17688</strain>
    </source>
</reference>
<dbReference type="Gene3D" id="1.10.1530.10">
    <property type="match status" value="1"/>
</dbReference>
<accession>A0ABP8JUQ6</accession>
<dbReference type="EMBL" id="BAABFR010000049">
    <property type="protein sequence ID" value="GAA4396447.1"/>
    <property type="molecule type" value="Genomic_DNA"/>
</dbReference>
<dbReference type="Gene3D" id="3.30.1370.60">
    <property type="entry name" value="Hypothetical oxidoreductase yiak, domain 2"/>
    <property type="match status" value="1"/>
</dbReference>
<organism evidence="3 4">
    <name type="scientific">Tsukamurella soli</name>
    <dbReference type="NCBI Taxonomy" id="644556"/>
    <lineage>
        <taxon>Bacteria</taxon>
        <taxon>Bacillati</taxon>
        <taxon>Actinomycetota</taxon>
        <taxon>Actinomycetes</taxon>
        <taxon>Mycobacteriales</taxon>
        <taxon>Tsukamurellaceae</taxon>
        <taxon>Tsukamurella</taxon>
    </lineage>
</organism>
<evidence type="ECO:0000313" key="4">
    <source>
        <dbReference type="Proteomes" id="UP001500635"/>
    </source>
</evidence>
<dbReference type="PANTHER" id="PTHR11091">
    <property type="entry name" value="OXIDOREDUCTASE-RELATED"/>
    <property type="match status" value="1"/>
</dbReference>
<name>A0ABP8JUQ6_9ACTN</name>
<dbReference type="InterPro" id="IPR003767">
    <property type="entry name" value="Malate/L-lactate_DH-like"/>
</dbReference>
<dbReference type="InterPro" id="IPR043143">
    <property type="entry name" value="Mal/L-sulf/L-lact_DH-like_NADP"/>
</dbReference>
<protein>
    <submittedName>
        <fullName evidence="3">Ldh family oxidoreductase</fullName>
    </submittedName>
</protein>
<evidence type="ECO:0000256" key="2">
    <source>
        <dbReference type="ARBA" id="ARBA00023002"/>
    </source>
</evidence>
<keyword evidence="4" id="KW-1185">Reference proteome</keyword>
<proteinExistence type="inferred from homology"/>
<keyword evidence="2" id="KW-0560">Oxidoreductase</keyword>
<dbReference type="SUPFAM" id="SSF89733">
    <property type="entry name" value="L-sulfolactate dehydrogenase-like"/>
    <property type="match status" value="1"/>
</dbReference>
<dbReference type="InterPro" id="IPR036111">
    <property type="entry name" value="Mal/L-sulfo/L-lacto_DH-like_sf"/>
</dbReference>
<evidence type="ECO:0000313" key="3">
    <source>
        <dbReference type="EMBL" id="GAA4396447.1"/>
    </source>
</evidence>
<comment type="caution">
    <text evidence="3">The sequence shown here is derived from an EMBL/GenBank/DDBJ whole genome shotgun (WGS) entry which is preliminary data.</text>
</comment>
<comment type="similarity">
    <text evidence="1">Belongs to the LDH2/MDH2 oxidoreductase family.</text>
</comment>
<dbReference type="Pfam" id="PF02615">
    <property type="entry name" value="Ldh_2"/>
    <property type="match status" value="1"/>
</dbReference>
<sequence length="350" mass="35634">MATDTRRYPREELQALAAESLAAVGAPPDEAEFVAATLVSADARGIHSHGLLRLPLYVESVEAGGIVAGASLRWAREVGATAVLDGGSGFGQVIMQAAVDKARDLAGRYGTATVAVQRGTHYGVGAYWTDQLARDGMIGILVSTTGNSVAPHGSADKFIGTNPLSISFPTGGRPVTADMATSAGAYGKLVDAAGAGREIPAGWAVDHDGVPTTDANAAVAGALIPFGGHKGSAIAVLVELLAGAGGGGNFAYESVDIWNDRSSQIGAGALLIAIDLETLHGDRTALDRAASFRADLTGLRPAKGTDRVLAPGDPEQITDDANGADVTIPAHIDDALRATHLRVTTTATAR</sequence>
<dbReference type="Proteomes" id="UP001500635">
    <property type="component" value="Unassembled WGS sequence"/>
</dbReference>
<dbReference type="PANTHER" id="PTHR11091:SF0">
    <property type="entry name" value="MALATE DEHYDROGENASE"/>
    <property type="match status" value="1"/>
</dbReference>
<evidence type="ECO:0000256" key="1">
    <source>
        <dbReference type="ARBA" id="ARBA00006056"/>
    </source>
</evidence>